<dbReference type="InterPro" id="IPR043968">
    <property type="entry name" value="SGNH"/>
</dbReference>
<evidence type="ECO:0000259" key="2">
    <source>
        <dbReference type="Pfam" id="PF01757"/>
    </source>
</evidence>
<feature type="transmembrane region" description="Helical" evidence="1">
    <location>
        <begin position="266"/>
        <end position="283"/>
    </location>
</feature>
<feature type="domain" description="Acyltransferase 3" evidence="2">
    <location>
        <begin position="21"/>
        <end position="349"/>
    </location>
</feature>
<proteinExistence type="predicted"/>
<dbReference type="Pfam" id="PF01757">
    <property type="entry name" value="Acyl_transf_3"/>
    <property type="match status" value="1"/>
</dbReference>
<feature type="transmembrane region" description="Helical" evidence="1">
    <location>
        <begin position="211"/>
        <end position="231"/>
    </location>
</feature>
<dbReference type="PANTHER" id="PTHR23028:SF53">
    <property type="entry name" value="ACYL_TRANSF_3 DOMAIN-CONTAINING PROTEIN"/>
    <property type="match status" value="1"/>
</dbReference>
<evidence type="ECO:0000256" key="1">
    <source>
        <dbReference type="SAM" id="Phobius"/>
    </source>
</evidence>
<feature type="transmembrane region" description="Helical" evidence="1">
    <location>
        <begin position="304"/>
        <end position="327"/>
    </location>
</feature>
<feature type="transmembrane region" description="Helical" evidence="1">
    <location>
        <begin position="238"/>
        <end position="260"/>
    </location>
</feature>
<evidence type="ECO:0008006" key="6">
    <source>
        <dbReference type="Google" id="ProtNLM"/>
    </source>
</evidence>
<feature type="transmembrane region" description="Helical" evidence="1">
    <location>
        <begin position="86"/>
        <end position="106"/>
    </location>
</feature>
<dbReference type="GO" id="GO:0009103">
    <property type="term" value="P:lipopolysaccharide biosynthetic process"/>
    <property type="evidence" value="ECO:0007669"/>
    <property type="project" value="TreeGrafter"/>
</dbReference>
<dbReference type="EMBL" id="CP017146">
    <property type="protein sequence ID" value="QHO68722.1"/>
    <property type="molecule type" value="Genomic_DNA"/>
</dbReference>
<sequence>MAERPEPLVAPKAPAHFQPHIQGLRAIAVLLVVLYHFWPGRLSGGYIGVDIFFVISGFLITGQLTRELKRTGTIALPAFWAKRARRLLPASITVLIFSTLATLFLLPLSGMVTSLREILASTFYVENWALAAGSVNYLAASDDSLVQHYWSLSLEEQFYVFWPLILIGATWLGAKYFARKQWGFLFSVVAAVSLLSLVTSVLYTASNPAEAYFVTFTRVWEFGVGALLALLPKFRPRGAVLPNVIGYAGLAAIVYAGYFYDRETPFPGYYALLPVLGTAAIIVSDRQERWFDIGRMLGGRIQRFIGDISYSLYLWHWPLIVIAPFIPGWGLGTLNRIALFLACFLLAWLTKKYIEDPARSWTYLTTRRPRVTYAWSLGAMALVALLVAGTFAIQNPRYQASATQLEQIAENPPECFGAASSTGCENPELAASVIPSPGFGNADSPSRDECFVQLNDSAVVGCQFGATDADAPRVALIGDSHAYQYIEAMIDLAEQNGWALTTYLKGACPWTTAQVGGPSGAFTSSCAAFQNNLAAELAEVEPYDAIFTAALAATPIVGADPVVAAVDGYADAWATQAKGAPIVTIVDNPDLADDPNKCLQRNDPAACTVPRDDVLAEEDPLAIAAAATPGVILLDFTDTFCAADECFVVIAGANVYRDQDHLTVTFAGTMGPFIGEAITAAFAR</sequence>
<dbReference type="KEGG" id="mant:BHD05_02785"/>
<feature type="transmembrane region" description="Helical" evidence="1">
    <location>
        <begin position="44"/>
        <end position="65"/>
    </location>
</feature>
<dbReference type="Proteomes" id="UP000464507">
    <property type="component" value="Chromosome"/>
</dbReference>
<reference evidence="4 5" key="1">
    <citation type="submission" date="2016-09" db="EMBL/GenBank/DDBJ databases">
        <title>Complete genome sequence of microbes from the polar regions.</title>
        <authorList>
            <person name="Liao L."/>
            <person name="Chen B."/>
        </authorList>
    </citation>
    <scope>NUCLEOTIDE SEQUENCE [LARGE SCALE GENOMIC DNA]</scope>
    <source>
        <strain evidence="4 5">ZS314</strain>
    </source>
</reference>
<keyword evidence="5" id="KW-1185">Reference proteome</keyword>
<dbReference type="GO" id="GO:0016747">
    <property type="term" value="F:acyltransferase activity, transferring groups other than amino-acyl groups"/>
    <property type="evidence" value="ECO:0007669"/>
    <property type="project" value="InterPro"/>
</dbReference>
<feature type="transmembrane region" description="Helical" evidence="1">
    <location>
        <begin position="184"/>
        <end position="205"/>
    </location>
</feature>
<evidence type="ECO:0000259" key="3">
    <source>
        <dbReference type="Pfam" id="PF19040"/>
    </source>
</evidence>
<feature type="domain" description="SGNH" evidence="3">
    <location>
        <begin position="460"/>
        <end position="673"/>
    </location>
</feature>
<feature type="transmembrane region" description="Helical" evidence="1">
    <location>
        <begin position="159"/>
        <end position="177"/>
    </location>
</feature>
<keyword evidence="1" id="KW-0812">Transmembrane</keyword>
<gene>
    <name evidence="4" type="ORF">BHD05_02785</name>
</gene>
<feature type="transmembrane region" description="Helical" evidence="1">
    <location>
        <begin position="371"/>
        <end position="393"/>
    </location>
</feature>
<dbReference type="Pfam" id="PF19040">
    <property type="entry name" value="SGNH"/>
    <property type="match status" value="1"/>
</dbReference>
<keyword evidence="1" id="KW-0472">Membrane</keyword>
<dbReference type="GO" id="GO:0016020">
    <property type="term" value="C:membrane"/>
    <property type="evidence" value="ECO:0007669"/>
    <property type="project" value="TreeGrafter"/>
</dbReference>
<accession>A0A7L5AFI6</accession>
<dbReference type="PANTHER" id="PTHR23028">
    <property type="entry name" value="ACETYLTRANSFERASE"/>
    <property type="match status" value="1"/>
</dbReference>
<organism evidence="4 5">
    <name type="scientific">Marisediminicola antarctica</name>
    <dbReference type="NCBI Taxonomy" id="674079"/>
    <lineage>
        <taxon>Bacteria</taxon>
        <taxon>Bacillati</taxon>
        <taxon>Actinomycetota</taxon>
        <taxon>Actinomycetes</taxon>
        <taxon>Micrococcales</taxon>
        <taxon>Microbacteriaceae</taxon>
        <taxon>Marisediminicola</taxon>
    </lineage>
</organism>
<feature type="transmembrane region" description="Helical" evidence="1">
    <location>
        <begin position="21"/>
        <end position="38"/>
    </location>
</feature>
<dbReference type="AlphaFoldDB" id="A0A7L5AFI6"/>
<dbReference type="InterPro" id="IPR002656">
    <property type="entry name" value="Acyl_transf_3_dom"/>
</dbReference>
<name>A0A7L5AFI6_9MICO</name>
<feature type="transmembrane region" description="Helical" evidence="1">
    <location>
        <begin position="333"/>
        <end position="350"/>
    </location>
</feature>
<evidence type="ECO:0000313" key="4">
    <source>
        <dbReference type="EMBL" id="QHO68722.1"/>
    </source>
</evidence>
<dbReference type="InterPro" id="IPR050879">
    <property type="entry name" value="Acyltransferase_3"/>
</dbReference>
<protein>
    <recommendedName>
        <fullName evidence="6">Acyltransferase</fullName>
    </recommendedName>
</protein>
<evidence type="ECO:0000313" key="5">
    <source>
        <dbReference type="Proteomes" id="UP000464507"/>
    </source>
</evidence>
<keyword evidence="1" id="KW-1133">Transmembrane helix</keyword>